<keyword evidence="2" id="KW-0963">Cytoplasm</keyword>
<feature type="repeat" description="WD" evidence="5">
    <location>
        <begin position="193"/>
        <end position="224"/>
    </location>
</feature>
<evidence type="ECO:0000259" key="8">
    <source>
        <dbReference type="PROSITE" id="PS51396"/>
    </source>
</evidence>
<dbReference type="InterPro" id="IPR011989">
    <property type="entry name" value="ARM-like"/>
</dbReference>
<dbReference type="Gene3D" id="3.10.20.870">
    <property type="entry name" value="PFU (PLAA family ubiquitin binding), C-terminal domain"/>
    <property type="match status" value="1"/>
</dbReference>
<dbReference type="GO" id="GO:0005737">
    <property type="term" value="C:cytoplasm"/>
    <property type="evidence" value="ECO:0007669"/>
    <property type="project" value="UniProtKB-SubCell"/>
</dbReference>
<name>C5LR81_PERM5</name>
<dbReference type="PROSITE" id="PS51396">
    <property type="entry name" value="PUL"/>
    <property type="match status" value="1"/>
</dbReference>
<dbReference type="Gene3D" id="2.130.10.10">
    <property type="entry name" value="YVTN repeat-like/Quinoprotein amine dehydrogenase"/>
    <property type="match status" value="2"/>
</dbReference>
<dbReference type="PANTHER" id="PTHR19849:SF0">
    <property type="entry name" value="PHOSPHOLIPASE A-2-ACTIVATING PROTEIN"/>
    <property type="match status" value="1"/>
</dbReference>
<dbReference type="GO" id="GO:0043161">
    <property type="term" value="P:proteasome-mediated ubiquitin-dependent protein catabolic process"/>
    <property type="evidence" value="ECO:0007669"/>
    <property type="project" value="TreeGrafter"/>
</dbReference>
<dbReference type="Pfam" id="PF09070">
    <property type="entry name" value="PFU"/>
    <property type="match status" value="1"/>
</dbReference>
<dbReference type="AlphaFoldDB" id="C5LR81"/>
<dbReference type="InterPro" id="IPR016024">
    <property type="entry name" value="ARM-type_fold"/>
</dbReference>
<dbReference type="Pfam" id="PF00400">
    <property type="entry name" value="WD40"/>
    <property type="match status" value="4"/>
</dbReference>
<dbReference type="PANTHER" id="PTHR19849">
    <property type="entry name" value="PHOSPHOLIPASE A-2-ACTIVATING PROTEIN"/>
    <property type="match status" value="1"/>
</dbReference>
<dbReference type="SUPFAM" id="SSF48371">
    <property type="entry name" value="ARM repeat"/>
    <property type="match status" value="1"/>
</dbReference>
<reference evidence="9 10" key="1">
    <citation type="submission" date="2008-07" db="EMBL/GenBank/DDBJ databases">
        <authorList>
            <person name="El-Sayed N."/>
            <person name="Caler E."/>
            <person name="Inman J."/>
            <person name="Amedeo P."/>
            <person name="Hass B."/>
            <person name="Wortman J."/>
        </authorList>
    </citation>
    <scope>NUCLEOTIDE SEQUENCE [LARGE SCALE GENOMIC DNA]</scope>
    <source>
        <strain evidence="10">ATCC 50983 / TXsc</strain>
    </source>
</reference>
<dbReference type="OMA" id="DKCIYYW"/>
<evidence type="ECO:0000259" key="7">
    <source>
        <dbReference type="PROSITE" id="PS51394"/>
    </source>
</evidence>
<evidence type="ECO:0000256" key="2">
    <source>
        <dbReference type="ARBA" id="ARBA00022490"/>
    </source>
</evidence>
<feature type="repeat" description="WD" evidence="5">
    <location>
        <begin position="248"/>
        <end position="278"/>
    </location>
</feature>
<dbReference type="GO" id="GO:0010992">
    <property type="term" value="P:ubiquitin recycling"/>
    <property type="evidence" value="ECO:0007669"/>
    <property type="project" value="TreeGrafter"/>
</dbReference>
<evidence type="ECO:0000256" key="1">
    <source>
        <dbReference type="ARBA" id="ARBA00004496"/>
    </source>
</evidence>
<dbReference type="InterPro" id="IPR015155">
    <property type="entry name" value="PFU"/>
</dbReference>
<dbReference type="InterPro" id="IPR001680">
    <property type="entry name" value="WD40_rpt"/>
</dbReference>
<dbReference type="GO" id="GO:0043130">
    <property type="term" value="F:ubiquitin binding"/>
    <property type="evidence" value="ECO:0007669"/>
    <property type="project" value="TreeGrafter"/>
</dbReference>
<evidence type="ECO:0000256" key="5">
    <source>
        <dbReference type="PROSITE-ProRule" id="PRU00221"/>
    </source>
</evidence>
<accession>C5LR81</accession>
<dbReference type="RefSeq" id="XP_002768248.1">
    <property type="nucleotide sequence ID" value="XM_002768202.1"/>
</dbReference>
<dbReference type="PROSITE" id="PS50082">
    <property type="entry name" value="WD_REPEATS_2"/>
    <property type="match status" value="3"/>
</dbReference>
<dbReference type="OrthoDB" id="538223at2759"/>
<protein>
    <submittedName>
        <fullName evidence="9">Phospholipase A-2-activating protein, putative</fullName>
    </submittedName>
</protein>
<dbReference type="InParanoid" id="C5LR81"/>
<evidence type="ECO:0000313" key="9">
    <source>
        <dbReference type="EMBL" id="EER00966.1"/>
    </source>
</evidence>
<keyword evidence="10" id="KW-1185">Reference proteome</keyword>
<dbReference type="Pfam" id="PF08324">
    <property type="entry name" value="PUL"/>
    <property type="match status" value="1"/>
</dbReference>
<evidence type="ECO:0000256" key="4">
    <source>
        <dbReference type="ARBA" id="ARBA00022737"/>
    </source>
</evidence>
<evidence type="ECO:0000256" key="6">
    <source>
        <dbReference type="SAM" id="MobiDB-lite"/>
    </source>
</evidence>
<dbReference type="SUPFAM" id="SSF50978">
    <property type="entry name" value="WD40 repeat-like"/>
    <property type="match status" value="1"/>
</dbReference>
<dbReference type="Proteomes" id="UP000007800">
    <property type="component" value="Unassembled WGS sequence"/>
</dbReference>
<dbReference type="FunCoup" id="C5LR81">
    <property type="interactions" value="475"/>
</dbReference>
<dbReference type="GeneID" id="9057288"/>
<dbReference type="EMBL" id="GG684654">
    <property type="protein sequence ID" value="EER00966.1"/>
    <property type="molecule type" value="Genomic_DNA"/>
</dbReference>
<evidence type="ECO:0000256" key="3">
    <source>
        <dbReference type="ARBA" id="ARBA00022574"/>
    </source>
</evidence>
<dbReference type="PROSITE" id="PS51394">
    <property type="entry name" value="PFU"/>
    <property type="match status" value="1"/>
</dbReference>
<proteinExistence type="predicted"/>
<dbReference type="PROSITE" id="PS50294">
    <property type="entry name" value="WD_REPEATS_REGION"/>
    <property type="match status" value="1"/>
</dbReference>
<feature type="domain" description="PUL" evidence="8">
    <location>
        <begin position="514"/>
        <end position="783"/>
    </location>
</feature>
<comment type="subcellular location">
    <subcellularLocation>
        <location evidence="1">Cytoplasm</location>
    </subcellularLocation>
</comment>
<keyword evidence="4" id="KW-0677">Repeat</keyword>
<dbReference type="InterPro" id="IPR036322">
    <property type="entry name" value="WD40_repeat_dom_sf"/>
</dbReference>
<sequence length="784" mass="85332">MELDYEISQQLEGHSGDVRCLTVLPDHTILSGSLDKSVIVWRSSADGEQPSGRYTMAARHTHHDGYVYCLAGVNRQPIESSQSYISGSKDLSLAHIRVNDGAVLWKVSHAHDGAVSSVATVGGIRVLSGGWDGIVKCWTLDGSTEEPEWRGEAGKYAVTVGVSADGDLCFTGAQDGIIKFWRIADGTLLGSILHAHEDIIRAFAVNPAMGSFASVSNDCMIKVWPAPVVKQDGTGYDLPADTHSAITLTGHNGFVFDCDWKFDVLTTASDDRNVKFWNPSESTTPTGNSLLHPGTIWSVREISKGIVVSGCSDGIVRIWTNEVDRMAPVEERESLRSLAEASAAEAAGKGASAVPLDSVPDISTMSSTRGRRNGEVKMFRQGDQVIACQWASGAWQNIGVVTGKADKKQYHGDQYFPAGSYDYVFDVELGSADRMALLPFNNTDNPLVVAEKFCSREQIDKSNIHQIMDFIKTNASGGSAHSASPPIQSTTVPHSVSSSSEHAAAPVRPVHHMKHFPLMDPIVFKDAKYDPMKKKLVELNDAIPDGNKSKLTADELNSLDALIEVLKSSSRSKKFLHESIYTLWSRLLPNWTPDQGLFVGVDLARMMLLEENGADVFKSADRGLIYVQTVSKYLRDPSTASSPLSICCARFLANMAAFSTTRAVLCDMATKVVLPAVMCAVTQSTNKHTRMACASVLINISESATDRSLGLPYKSVIPFIFGTFKQIDLNDSDILYRVLVSLGCCQSAKDSEHLPIEVIDRLRRCQMSTEVRVRECAADILALC</sequence>
<evidence type="ECO:0000313" key="10">
    <source>
        <dbReference type="Proteomes" id="UP000007800"/>
    </source>
</evidence>
<keyword evidence="3 5" id="KW-0853">WD repeat</keyword>
<feature type="region of interest" description="Disordered" evidence="6">
    <location>
        <begin position="349"/>
        <end position="374"/>
    </location>
</feature>
<dbReference type="InterPro" id="IPR038122">
    <property type="entry name" value="PFU_sf"/>
</dbReference>
<dbReference type="GO" id="GO:0005634">
    <property type="term" value="C:nucleus"/>
    <property type="evidence" value="ECO:0007669"/>
    <property type="project" value="TreeGrafter"/>
</dbReference>
<dbReference type="Gene3D" id="1.25.10.10">
    <property type="entry name" value="Leucine-rich Repeat Variant"/>
    <property type="match status" value="1"/>
</dbReference>
<feature type="region of interest" description="Disordered" evidence="6">
    <location>
        <begin position="475"/>
        <end position="504"/>
    </location>
</feature>
<dbReference type="SMART" id="SM00320">
    <property type="entry name" value="WD40"/>
    <property type="match status" value="6"/>
</dbReference>
<gene>
    <name evidence="9" type="ORF">Pmar_PMAR003035</name>
</gene>
<dbReference type="InterPro" id="IPR013535">
    <property type="entry name" value="PUL_dom"/>
</dbReference>
<organism evidence="10">
    <name type="scientific">Perkinsus marinus (strain ATCC 50983 / TXsc)</name>
    <dbReference type="NCBI Taxonomy" id="423536"/>
    <lineage>
        <taxon>Eukaryota</taxon>
        <taxon>Sar</taxon>
        <taxon>Alveolata</taxon>
        <taxon>Perkinsozoa</taxon>
        <taxon>Perkinsea</taxon>
        <taxon>Perkinsida</taxon>
        <taxon>Perkinsidae</taxon>
        <taxon>Perkinsus</taxon>
    </lineage>
</organism>
<dbReference type="InterPro" id="IPR015943">
    <property type="entry name" value="WD40/YVTN_repeat-like_dom_sf"/>
</dbReference>
<feature type="repeat" description="WD" evidence="5">
    <location>
        <begin position="11"/>
        <end position="41"/>
    </location>
</feature>
<feature type="domain" description="PFU" evidence="7">
    <location>
        <begin position="387"/>
        <end position="485"/>
    </location>
</feature>